<dbReference type="RefSeq" id="WP_248665179.1">
    <property type="nucleotide sequence ID" value="NZ_JALPRX010000006.1"/>
</dbReference>
<dbReference type="Pfam" id="PF06620">
    <property type="entry name" value="DUF1150"/>
    <property type="match status" value="1"/>
</dbReference>
<dbReference type="InterPro" id="IPR009531">
    <property type="entry name" value="DUF1150"/>
</dbReference>
<sequence>MNSDTHGVTGQTETPEGAQRLALKSLSPQDFARLGVQQIAYIRPVVVDGNRAIAIHAADGTPIGAAPNAELAVAAIIQHELAPVLVH</sequence>
<reference evidence="1" key="1">
    <citation type="submission" date="2022-04" db="EMBL/GenBank/DDBJ databases">
        <title>Roseomonas acroporae sp. nov., isolated from coral Acropora digitifera.</title>
        <authorList>
            <person name="Sun H."/>
        </authorList>
    </citation>
    <scope>NUCLEOTIDE SEQUENCE</scope>
    <source>
        <strain evidence="1">NAR14</strain>
    </source>
</reference>
<dbReference type="AlphaFoldDB" id="A0A9X2BT99"/>
<comment type="caution">
    <text evidence="1">The sequence shown here is derived from an EMBL/GenBank/DDBJ whole genome shotgun (WGS) entry which is preliminary data.</text>
</comment>
<evidence type="ECO:0000313" key="1">
    <source>
        <dbReference type="EMBL" id="MCK8783056.1"/>
    </source>
</evidence>
<dbReference type="EMBL" id="JALPRX010000006">
    <property type="protein sequence ID" value="MCK8783056.1"/>
    <property type="molecule type" value="Genomic_DNA"/>
</dbReference>
<proteinExistence type="predicted"/>
<name>A0A9X2BT99_9PROT</name>
<protein>
    <submittedName>
        <fullName evidence="1">DUF1150 domain-containing protein</fullName>
    </submittedName>
</protein>
<dbReference type="Proteomes" id="UP001139516">
    <property type="component" value="Unassembled WGS sequence"/>
</dbReference>
<gene>
    <name evidence="1" type="ORF">M0638_01505</name>
</gene>
<organism evidence="1 2">
    <name type="scientific">Roseomonas acroporae</name>
    <dbReference type="NCBI Taxonomy" id="2937791"/>
    <lineage>
        <taxon>Bacteria</taxon>
        <taxon>Pseudomonadati</taxon>
        <taxon>Pseudomonadota</taxon>
        <taxon>Alphaproteobacteria</taxon>
        <taxon>Acetobacterales</taxon>
        <taxon>Roseomonadaceae</taxon>
        <taxon>Roseomonas</taxon>
    </lineage>
</organism>
<accession>A0A9X2BT99</accession>
<keyword evidence="2" id="KW-1185">Reference proteome</keyword>
<evidence type="ECO:0000313" key="2">
    <source>
        <dbReference type="Proteomes" id="UP001139516"/>
    </source>
</evidence>